<keyword evidence="1" id="KW-0175">Coiled coil</keyword>
<evidence type="ECO:0000313" key="5">
    <source>
        <dbReference type="Proteomes" id="UP000799770"/>
    </source>
</evidence>
<proteinExistence type="predicted"/>
<reference evidence="4" key="1">
    <citation type="journal article" date="2020" name="Stud. Mycol.">
        <title>101 Dothideomycetes genomes: a test case for predicting lifestyles and emergence of pathogens.</title>
        <authorList>
            <person name="Haridas S."/>
            <person name="Albert R."/>
            <person name="Binder M."/>
            <person name="Bloem J."/>
            <person name="Labutti K."/>
            <person name="Salamov A."/>
            <person name="Andreopoulos B."/>
            <person name="Baker S."/>
            <person name="Barry K."/>
            <person name="Bills G."/>
            <person name="Bluhm B."/>
            <person name="Cannon C."/>
            <person name="Castanera R."/>
            <person name="Culley D."/>
            <person name="Daum C."/>
            <person name="Ezra D."/>
            <person name="Gonzalez J."/>
            <person name="Henrissat B."/>
            <person name="Kuo A."/>
            <person name="Liang C."/>
            <person name="Lipzen A."/>
            <person name="Lutzoni F."/>
            <person name="Magnuson J."/>
            <person name="Mondo S."/>
            <person name="Nolan M."/>
            <person name="Ohm R."/>
            <person name="Pangilinan J."/>
            <person name="Park H.-J."/>
            <person name="Ramirez L."/>
            <person name="Alfaro M."/>
            <person name="Sun H."/>
            <person name="Tritt A."/>
            <person name="Yoshinaga Y."/>
            <person name="Zwiers L.-H."/>
            <person name="Turgeon B."/>
            <person name="Goodwin S."/>
            <person name="Spatafora J."/>
            <person name="Crous P."/>
            <person name="Grigoriev I."/>
        </authorList>
    </citation>
    <scope>NUCLEOTIDE SEQUENCE</scope>
    <source>
        <strain evidence="4">CBS 627.86</strain>
    </source>
</reference>
<feature type="compositionally biased region" description="Basic and acidic residues" evidence="2">
    <location>
        <begin position="136"/>
        <end position="145"/>
    </location>
</feature>
<feature type="domain" description="Inner kinetochore subunit AME1" evidence="3">
    <location>
        <begin position="506"/>
        <end position="690"/>
    </location>
</feature>
<feature type="compositionally biased region" description="Acidic residues" evidence="2">
    <location>
        <begin position="391"/>
        <end position="406"/>
    </location>
</feature>
<protein>
    <recommendedName>
        <fullName evidence="3">Inner kinetochore subunit AME1 domain-containing protein</fullName>
    </recommendedName>
</protein>
<dbReference type="AlphaFoldDB" id="A0A6A5YTV5"/>
<feature type="compositionally biased region" description="Acidic residues" evidence="2">
    <location>
        <begin position="435"/>
        <end position="449"/>
    </location>
</feature>
<sequence length="700" mass="77545">MAPIDRQERRAQRMRGAGTTSVQASFGFNFGALGSNAPLLPQRSSRRTPQPSSAKQSSLPPQSSRKTPDTASKLSNGSTKRHRSASVQRSGSAKLNAIREYATPKLGKRKRGSKHAQDVGQDDGEADQLSPENEESDVRSIEKSRRVPAAQSPILEEMDDAPDELSVVDNMSVAGSVPKEVPSMVNEITQETPVPKATRKRLSGKTTPNGVATADQPQDAPTLGEQGTVTSTLSATTPVLLPNTPILLRPDRRPRTGSAGPSRLSQVIRLDDVDDGSEDELSPPQPSSRATPSMTIAQKTPSQVPIDPDTIDELSPEQATPIAQLSTRLKPRSRDIPDQALAKPSQASKSSKRPKTRKIVEEGEEEEEEERVQKTPQINKPQWTRRRTPDEDLQNAEDAEVDELSPELDRAKRQAVKNVSRRPLAPVAPPNEASPDVDETMDVDEEETELTPRPAPKPKAPKTSKNHEKAKQRTKPPSDEPPKKKQRREKGPSETISIMRLKGFAVKGLTVVDTTRTIVSKLLDQRLQRFVDQKNNARSSSQAKEAKRSINHVLAYRDNFEERILELQDANGSLNLLHSKDKQYKREARVLREEYLNVQKQRDELALETDDILYGFEQDKTTFNERQELSANMYEIQAAIREGKEKARAEGRENEGPEMPLKMLLDDVSKNAGRDGGMLQSVKNFNGVLQRAAGWLEGRA</sequence>
<evidence type="ECO:0000259" key="3">
    <source>
        <dbReference type="Pfam" id="PF20994"/>
    </source>
</evidence>
<feature type="compositionally biased region" description="Polar residues" evidence="2">
    <location>
        <begin position="225"/>
        <end position="237"/>
    </location>
</feature>
<organism evidence="4 5">
    <name type="scientific">Lophiotrema nucula</name>
    <dbReference type="NCBI Taxonomy" id="690887"/>
    <lineage>
        <taxon>Eukaryota</taxon>
        <taxon>Fungi</taxon>
        <taxon>Dikarya</taxon>
        <taxon>Ascomycota</taxon>
        <taxon>Pezizomycotina</taxon>
        <taxon>Dothideomycetes</taxon>
        <taxon>Pleosporomycetidae</taxon>
        <taxon>Pleosporales</taxon>
        <taxon>Lophiotremataceae</taxon>
        <taxon>Lophiotrema</taxon>
    </lineage>
</organism>
<feature type="region of interest" description="Disordered" evidence="2">
    <location>
        <begin position="1"/>
        <end position="496"/>
    </location>
</feature>
<dbReference type="EMBL" id="ML977338">
    <property type="protein sequence ID" value="KAF2110393.1"/>
    <property type="molecule type" value="Genomic_DNA"/>
</dbReference>
<keyword evidence="5" id="KW-1185">Reference proteome</keyword>
<evidence type="ECO:0000256" key="2">
    <source>
        <dbReference type="SAM" id="MobiDB-lite"/>
    </source>
</evidence>
<name>A0A6A5YTV5_9PLEO</name>
<feature type="coiled-coil region" evidence="1">
    <location>
        <begin position="581"/>
        <end position="608"/>
    </location>
</feature>
<feature type="compositionally biased region" description="Polar residues" evidence="2">
    <location>
        <begin position="54"/>
        <end position="78"/>
    </location>
</feature>
<feature type="compositionally biased region" description="Acidic residues" evidence="2">
    <location>
        <begin position="272"/>
        <end position="281"/>
    </location>
</feature>
<feature type="compositionally biased region" description="Polar residues" evidence="2">
    <location>
        <begin position="317"/>
        <end position="327"/>
    </location>
</feature>
<evidence type="ECO:0000256" key="1">
    <source>
        <dbReference type="SAM" id="Coils"/>
    </source>
</evidence>
<dbReference type="OrthoDB" id="5377952at2759"/>
<dbReference type="Proteomes" id="UP000799770">
    <property type="component" value="Unassembled WGS sequence"/>
</dbReference>
<feature type="compositionally biased region" description="Basic and acidic residues" evidence="2">
    <location>
        <begin position="1"/>
        <end position="11"/>
    </location>
</feature>
<dbReference type="Pfam" id="PF20994">
    <property type="entry name" value="CENPU"/>
    <property type="match status" value="1"/>
</dbReference>
<dbReference type="InterPro" id="IPR048743">
    <property type="entry name" value="AME1"/>
</dbReference>
<feature type="compositionally biased region" description="Low complexity" evidence="2">
    <location>
        <begin position="41"/>
        <end position="53"/>
    </location>
</feature>
<accession>A0A6A5YTV5</accession>
<gene>
    <name evidence="4" type="ORF">BDV96DRAFT_583931</name>
</gene>
<evidence type="ECO:0000313" key="4">
    <source>
        <dbReference type="EMBL" id="KAF2110393.1"/>
    </source>
</evidence>
<feature type="compositionally biased region" description="Basic and acidic residues" evidence="2">
    <location>
        <begin position="465"/>
        <end position="483"/>
    </location>
</feature>
<feature type="compositionally biased region" description="Polar residues" evidence="2">
    <location>
        <begin position="287"/>
        <end position="303"/>
    </location>
</feature>